<keyword evidence="1" id="KW-1133">Transmembrane helix</keyword>
<gene>
    <name evidence="2" type="ORF">ACFOMD_06590</name>
</gene>
<reference evidence="3" key="1">
    <citation type="journal article" date="2019" name="Int. J. Syst. Evol. Microbiol.">
        <title>The Global Catalogue of Microorganisms (GCM) 10K type strain sequencing project: providing services to taxonomists for standard genome sequencing and annotation.</title>
        <authorList>
            <consortium name="The Broad Institute Genomics Platform"/>
            <consortium name="The Broad Institute Genome Sequencing Center for Infectious Disease"/>
            <person name="Wu L."/>
            <person name="Ma J."/>
        </authorList>
    </citation>
    <scope>NUCLEOTIDE SEQUENCE [LARGE SCALE GENOMIC DNA]</scope>
    <source>
        <strain evidence="3">KCTC 42644</strain>
    </source>
</reference>
<sequence>MIDDTRSLRDLRADYLAGSTTSMPIAGMIAWGLLGIAALRLPPATIGTLALYIMGLIMPLAIGLDRLRGRNFFAGGATNPLVKLFLISVVGIAVTVPVVIIGAKGASDPTIVVLGMAILAGVIWIPYGWAAGDPVGMRHAVARAIGCYLAFAYAPDAYRATAICAVVVVAYVYSLTFMKRPSSALVPAA</sequence>
<protein>
    <submittedName>
        <fullName evidence="2">DUF7010 family protein</fullName>
    </submittedName>
</protein>
<comment type="caution">
    <text evidence="2">The sequence shown here is derived from an EMBL/GenBank/DDBJ whole genome shotgun (WGS) entry which is preliminary data.</text>
</comment>
<organism evidence="2 3">
    <name type="scientific">Sphingoaurantiacus capsulatus</name>
    <dbReference type="NCBI Taxonomy" id="1771310"/>
    <lineage>
        <taxon>Bacteria</taxon>
        <taxon>Pseudomonadati</taxon>
        <taxon>Pseudomonadota</taxon>
        <taxon>Alphaproteobacteria</taxon>
        <taxon>Sphingomonadales</taxon>
        <taxon>Sphingosinicellaceae</taxon>
        <taxon>Sphingoaurantiacus</taxon>
    </lineage>
</organism>
<dbReference type="Pfam" id="PF22765">
    <property type="entry name" value="DUF7010"/>
    <property type="match status" value="1"/>
</dbReference>
<evidence type="ECO:0000256" key="1">
    <source>
        <dbReference type="SAM" id="Phobius"/>
    </source>
</evidence>
<feature type="transmembrane region" description="Helical" evidence="1">
    <location>
        <begin position="46"/>
        <end position="64"/>
    </location>
</feature>
<dbReference type="EMBL" id="JBHRXV010000004">
    <property type="protein sequence ID" value="MFC3712229.1"/>
    <property type="molecule type" value="Genomic_DNA"/>
</dbReference>
<dbReference type="InterPro" id="IPR053824">
    <property type="entry name" value="DUF7010"/>
</dbReference>
<evidence type="ECO:0000313" key="2">
    <source>
        <dbReference type="EMBL" id="MFC3712229.1"/>
    </source>
</evidence>
<accession>A0ABV7XC66</accession>
<keyword evidence="3" id="KW-1185">Reference proteome</keyword>
<proteinExistence type="predicted"/>
<name>A0ABV7XC66_9SPHN</name>
<feature type="transmembrane region" description="Helical" evidence="1">
    <location>
        <begin position="110"/>
        <end position="129"/>
    </location>
</feature>
<keyword evidence="1" id="KW-0812">Transmembrane</keyword>
<dbReference type="RefSeq" id="WP_380858687.1">
    <property type="nucleotide sequence ID" value="NZ_JBHRXV010000004.1"/>
</dbReference>
<feature type="transmembrane region" description="Helical" evidence="1">
    <location>
        <begin position="15"/>
        <end position="39"/>
    </location>
</feature>
<dbReference type="Proteomes" id="UP001595615">
    <property type="component" value="Unassembled WGS sequence"/>
</dbReference>
<feature type="transmembrane region" description="Helical" evidence="1">
    <location>
        <begin position="84"/>
        <end position="103"/>
    </location>
</feature>
<feature type="transmembrane region" description="Helical" evidence="1">
    <location>
        <begin position="157"/>
        <end position="175"/>
    </location>
</feature>
<evidence type="ECO:0000313" key="3">
    <source>
        <dbReference type="Proteomes" id="UP001595615"/>
    </source>
</evidence>
<keyword evidence="1" id="KW-0472">Membrane</keyword>